<keyword evidence="1" id="KW-0472">Membrane</keyword>
<feature type="domain" description="Putative auto-transporter adhesin head GIN" evidence="2">
    <location>
        <begin position="55"/>
        <end position="237"/>
    </location>
</feature>
<sequence>MKMTAKNESILAISGLSTWLLLCMVAIFGFILTGCSRENVIGSGRMITEERTVGRFDEVTIDGSMDVIIKQGPAIPLTIEAEDNVMRFVETYISGTTLRIRMRDGLNLRRHKQIIVHIQSEDYRKVVFSGSGEVTTPDTIRSTQFTADLNGSGNARLKVDANEVRLYLSGSGNIRAEGKSRDYLANIEGSGNIHADAVKTVNANVKITGSGNQSISVSEKLDARITGSGNVRYYGNPATVNVNISGSGKVIKQ</sequence>
<protein>
    <submittedName>
        <fullName evidence="3">Head GIN domain-containing protein</fullName>
    </submittedName>
</protein>
<evidence type="ECO:0000259" key="2">
    <source>
        <dbReference type="Pfam" id="PF10988"/>
    </source>
</evidence>
<keyword evidence="1" id="KW-0812">Transmembrane</keyword>
<dbReference type="EMBL" id="CP149822">
    <property type="protein sequence ID" value="WZN43525.1"/>
    <property type="molecule type" value="Genomic_DNA"/>
</dbReference>
<dbReference type="InterPro" id="IPR021255">
    <property type="entry name" value="DUF2807"/>
</dbReference>
<dbReference type="Gene3D" id="2.160.20.120">
    <property type="match status" value="1"/>
</dbReference>
<keyword evidence="1" id="KW-1133">Transmembrane helix</keyword>
<gene>
    <name evidence="3" type="ORF">WJU16_10845</name>
</gene>
<accession>A0ABZ2YVD1</accession>
<dbReference type="Pfam" id="PF10988">
    <property type="entry name" value="DUF2807"/>
    <property type="match status" value="1"/>
</dbReference>
<dbReference type="PANTHER" id="PTHR39200:SF1">
    <property type="entry name" value="AUTO-TRANSPORTER ADHESIN HEAD GIN DOMAIN-CONTAINING PROTEIN-RELATED"/>
    <property type="match status" value="1"/>
</dbReference>
<organism evidence="3 4">
    <name type="scientific">Chitinophaga pollutisoli</name>
    <dbReference type="NCBI Taxonomy" id="3133966"/>
    <lineage>
        <taxon>Bacteria</taxon>
        <taxon>Pseudomonadati</taxon>
        <taxon>Bacteroidota</taxon>
        <taxon>Chitinophagia</taxon>
        <taxon>Chitinophagales</taxon>
        <taxon>Chitinophagaceae</taxon>
        <taxon>Chitinophaga</taxon>
    </lineage>
</organism>
<reference evidence="4" key="1">
    <citation type="submission" date="2024-03" db="EMBL/GenBank/DDBJ databases">
        <title>Chitinophaga horti sp. nov., isolated from garden soil.</title>
        <authorList>
            <person name="Lee D.S."/>
            <person name="Han D.M."/>
            <person name="Baek J.H."/>
            <person name="Choi D.G."/>
            <person name="Jeon J.H."/>
            <person name="Jeon C.O."/>
        </authorList>
    </citation>
    <scope>NUCLEOTIDE SEQUENCE [LARGE SCALE GENOMIC DNA]</scope>
    <source>
        <strain evidence="4">GPA1</strain>
    </source>
</reference>
<evidence type="ECO:0000313" key="3">
    <source>
        <dbReference type="EMBL" id="WZN43525.1"/>
    </source>
</evidence>
<keyword evidence="4" id="KW-1185">Reference proteome</keyword>
<proteinExistence type="predicted"/>
<dbReference type="PROSITE" id="PS51257">
    <property type="entry name" value="PROKAR_LIPOPROTEIN"/>
    <property type="match status" value="1"/>
</dbReference>
<feature type="transmembrane region" description="Helical" evidence="1">
    <location>
        <begin position="12"/>
        <end position="32"/>
    </location>
</feature>
<evidence type="ECO:0000256" key="1">
    <source>
        <dbReference type="SAM" id="Phobius"/>
    </source>
</evidence>
<dbReference type="PANTHER" id="PTHR39200">
    <property type="entry name" value="HYPOTHETICAL EXPORTED PROTEIN"/>
    <property type="match status" value="1"/>
</dbReference>
<dbReference type="RefSeq" id="WP_341838331.1">
    <property type="nucleotide sequence ID" value="NZ_CP149822.1"/>
</dbReference>
<evidence type="ECO:0000313" key="4">
    <source>
        <dbReference type="Proteomes" id="UP001485459"/>
    </source>
</evidence>
<dbReference type="Proteomes" id="UP001485459">
    <property type="component" value="Chromosome"/>
</dbReference>
<name>A0ABZ2YVD1_9BACT</name>